<keyword evidence="4 5" id="KW-0413">Isomerase</keyword>
<dbReference type="EMBL" id="CP092109">
    <property type="protein sequence ID" value="UWZ78049.1"/>
    <property type="molecule type" value="Genomic_DNA"/>
</dbReference>
<evidence type="ECO:0000259" key="6">
    <source>
        <dbReference type="PROSITE" id="PS50072"/>
    </source>
</evidence>
<feature type="domain" description="PPIase cyclophilin-type" evidence="6">
    <location>
        <begin position="20"/>
        <end position="169"/>
    </location>
</feature>
<dbReference type="EC" id="5.2.1.8" evidence="5"/>
<reference evidence="7" key="1">
    <citation type="journal article" date="2022" name="Environ. Microbiol.">
        <title>Geoalkalibacter halelectricus SAP #1 sp. nov. possessing extracellular electron transfer and mineral#reducing capabilities from a haloalkaline environment.</title>
        <authorList>
            <person name="Yadav S."/>
            <person name="Singh R."/>
            <person name="Sundharam S.S."/>
            <person name="Chaudhary S."/>
            <person name="Krishnamurthi S."/>
            <person name="Patil S.A."/>
        </authorList>
    </citation>
    <scope>NUCLEOTIDE SEQUENCE</scope>
    <source>
        <strain evidence="7">SAP-1</strain>
    </source>
</reference>
<evidence type="ECO:0000256" key="2">
    <source>
        <dbReference type="ARBA" id="ARBA00007365"/>
    </source>
</evidence>
<evidence type="ECO:0000256" key="5">
    <source>
        <dbReference type="RuleBase" id="RU363019"/>
    </source>
</evidence>
<proteinExistence type="inferred from homology"/>
<evidence type="ECO:0000256" key="3">
    <source>
        <dbReference type="ARBA" id="ARBA00023110"/>
    </source>
</evidence>
<dbReference type="InterPro" id="IPR044666">
    <property type="entry name" value="Cyclophilin_A-like"/>
</dbReference>
<dbReference type="PANTHER" id="PTHR45625">
    <property type="entry name" value="PEPTIDYL-PROLYL CIS-TRANS ISOMERASE-RELATED"/>
    <property type="match status" value="1"/>
</dbReference>
<feature type="signal peptide" evidence="5">
    <location>
        <begin position="1"/>
        <end position="20"/>
    </location>
</feature>
<dbReference type="InterPro" id="IPR020892">
    <property type="entry name" value="Cyclophilin-type_PPIase_CS"/>
</dbReference>
<comment type="similarity">
    <text evidence="2 5">Belongs to the cyclophilin-type PPIase family.</text>
</comment>
<dbReference type="InterPro" id="IPR029000">
    <property type="entry name" value="Cyclophilin-like_dom_sf"/>
</dbReference>
<dbReference type="Proteomes" id="UP001060414">
    <property type="component" value="Chromosome"/>
</dbReference>
<dbReference type="InterPro" id="IPR002130">
    <property type="entry name" value="Cyclophilin-type_PPIase_dom"/>
</dbReference>
<name>A0ABY5ZJY1_9BACT</name>
<dbReference type="PIRSF" id="PIRSF001467">
    <property type="entry name" value="Peptidylpro_ismrse"/>
    <property type="match status" value="1"/>
</dbReference>
<keyword evidence="5" id="KW-0732">Signal</keyword>
<dbReference type="GO" id="GO:0016853">
    <property type="term" value="F:isomerase activity"/>
    <property type="evidence" value="ECO:0007669"/>
    <property type="project" value="UniProtKB-KW"/>
</dbReference>
<keyword evidence="3 5" id="KW-0697">Rotamase</keyword>
<evidence type="ECO:0000313" key="8">
    <source>
        <dbReference type="Proteomes" id="UP001060414"/>
    </source>
</evidence>
<dbReference type="InterPro" id="IPR024936">
    <property type="entry name" value="Cyclophilin-type_PPIase"/>
</dbReference>
<dbReference type="Gene3D" id="2.40.100.10">
    <property type="entry name" value="Cyclophilin-like"/>
    <property type="match status" value="1"/>
</dbReference>
<dbReference type="PROSITE" id="PS50072">
    <property type="entry name" value="CSA_PPIASE_2"/>
    <property type="match status" value="1"/>
</dbReference>
<evidence type="ECO:0000313" key="7">
    <source>
        <dbReference type="EMBL" id="UWZ78049.1"/>
    </source>
</evidence>
<organism evidence="7 8">
    <name type="scientific">Geoalkalibacter halelectricus</name>
    <dbReference type="NCBI Taxonomy" id="2847045"/>
    <lineage>
        <taxon>Bacteria</taxon>
        <taxon>Pseudomonadati</taxon>
        <taxon>Thermodesulfobacteriota</taxon>
        <taxon>Desulfuromonadia</taxon>
        <taxon>Desulfuromonadales</taxon>
        <taxon>Geoalkalibacteraceae</taxon>
        <taxon>Geoalkalibacter</taxon>
    </lineage>
</organism>
<keyword evidence="8" id="KW-1185">Reference proteome</keyword>
<comment type="function">
    <text evidence="1 5">PPIases accelerate the folding of proteins. It catalyzes the cis-trans isomerization of proline imidic peptide bonds in oligopeptides.</text>
</comment>
<dbReference type="Pfam" id="PF00160">
    <property type="entry name" value="Pro_isomerase"/>
    <property type="match status" value="1"/>
</dbReference>
<gene>
    <name evidence="7" type="ORF">L9S41_10090</name>
</gene>
<dbReference type="PANTHER" id="PTHR45625:SF4">
    <property type="entry name" value="PEPTIDYLPROLYL ISOMERASE DOMAIN AND WD REPEAT-CONTAINING PROTEIN 1"/>
    <property type="match status" value="1"/>
</dbReference>
<dbReference type="PRINTS" id="PR00153">
    <property type="entry name" value="CSAPPISMRASE"/>
</dbReference>
<evidence type="ECO:0000256" key="1">
    <source>
        <dbReference type="ARBA" id="ARBA00002388"/>
    </source>
</evidence>
<accession>A0ABY5ZJY1</accession>
<dbReference type="SUPFAM" id="SSF50891">
    <property type="entry name" value="Cyclophilin-like"/>
    <property type="match status" value="1"/>
</dbReference>
<sequence length="169" mass="18276">MRLVLTFWLVVMALALPAAAEELAVISTDHGEIRIALHADKAPQTVENFIKLAREGFYDGLTFHRVVPGFVVQGGDPLGNGTGGPGYDIPAEIHPDLKHLTGTLATARKGDRVNPERRSSGSQFYICLAPQPQLDGDYTIFGQVVAGMEVVEKIQVGDRMNQVRIEGGP</sequence>
<dbReference type="PROSITE" id="PS00170">
    <property type="entry name" value="CSA_PPIASE_1"/>
    <property type="match status" value="1"/>
</dbReference>
<protein>
    <recommendedName>
        <fullName evidence="5">Peptidyl-prolyl cis-trans isomerase</fullName>
        <shortName evidence="5">PPIase</shortName>
        <ecNumber evidence="5">5.2.1.8</ecNumber>
    </recommendedName>
</protein>
<evidence type="ECO:0000256" key="4">
    <source>
        <dbReference type="ARBA" id="ARBA00023235"/>
    </source>
</evidence>
<dbReference type="CDD" id="cd00317">
    <property type="entry name" value="cyclophilin"/>
    <property type="match status" value="1"/>
</dbReference>
<comment type="catalytic activity">
    <reaction evidence="5">
        <text>[protein]-peptidylproline (omega=180) = [protein]-peptidylproline (omega=0)</text>
        <dbReference type="Rhea" id="RHEA:16237"/>
        <dbReference type="Rhea" id="RHEA-COMP:10747"/>
        <dbReference type="Rhea" id="RHEA-COMP:10748"/>
        <dbReference type="ChEBI" id="CHEBI:83833"/>
        <dbReference type="ChEBI" id="CHEBI:83834"/>
        <dbReference type="EC" id="5.2.1.8"/>
    </reaction>
</comment>
<feature type="chain" id="PRO_5044963491" description="Peptidyl-prolyl cis-trans isomerase" evidence="5">
    <location>
        <begin position="21"/>
        <end position="169"/>
    </location>
</feature>
<dbReference type="RefSeq" id="WP_260746397.1">
    <property type="nucleotide sequence ID" value="NZ_CP092109.1"/>
</dbReference>